<organism evidence="5 6">
    <name type="scientific">Allgaiera indica</name>
    <dbReference type="NCBI Taxonomy" id="765699"/>
    <lineage>
        <taxon>Bacteria</taxon>
        <taxon>Pseudomonadati</taxon>
        <taxon>Pseudomonadota</taxon>
        <taxon>Alphaproteobacteria</taxon>
        <taxon>Rhodobacterales</taxon>
        <taxon>Paracoccaceae</taxon>
        <taxon>Allgaiera</taxon>
    </lineage>
</organism>
<dbReference type="Pfam" id="PF03466">
    <property type="entry name" value="LysR_substrate"/>
    <property type="match status" value="1"/>
</dbReference>
<keyword evidence="3" id="KW-0804">Transcription</keyword>
<dbReference type="InterPro" id="IPR005119">
    <property type="entry name" value="LysR_subst-bd"/>
</dbReference>
<reference evidence="5" key="1">
    <citation type="journal article" date="2014" name="Int. J. Syst. Evol. Microbiol.">
        <title>Complete genome sequence of Corynebacterium casei LMG S-19264T (=DSM 44701T), isolated from a smear-ripened cheese.</title>
        <authorList>
            <consortium name="US DOE Joint Genome Institute (JGI-PGF)"/>
            <person name="Walter F."/>
            <person name="Albersmeier A."/>
            <person name="Kalinowski J."/>
            <person name="Ruckert C."/>
        </authorList>
    </citation>
    <scope>NUCLEOTIDE SEQUENCE</scope>
    <source>
        <strain evidence="5">CGMCC 1.10859</strain>
    </source>
</reference>
<name>A0AAN4UTG1_9RHOB</name>
<evidence type="ECO:0000259" key="4">
    <source>
        <dbReference type="Pfam" id="PF03466"/>
    </source>
</evidence>
<sequence>MPIPFIANCNAGNARRTPPNPAAAEAIDLLGTWLTPILTAFAEAHPKVEIELVCLASPDLQSAVSNGALDLALIEEPVGPSHGERLMVDQLVWVGARGGAAHLKKPLPVSLVAETCAFRPAVLRALEDCGLSWRTMFESGSIDATRATVRADLAVSAWLASTVPSDLDILALTGVLPKLPPFSVNLYLAKGQRPRVVEELARQIRHGPSSRSATAPC</sequence>
<gene>
    <name evidence="5" type="ORF">GCM10008024_29180</name>
</gene>
<dbReference type="PANTHER" id="PTHR30579">
    <property type="entry name" value="TRANSCRIPTIONAL REGULATOR"/>
    <property type="match status" value="1"/>
</dbReference>
<keyword evidence="1" id="KW-0805">Transcription regulation</keyword>
<dbReference type="InterPro" id="IPR050176">
    <property type="entry name" value="LTTR"/>
</dbReference>
<evidence type="ECO:0000256" key="3">
    <source>
        <dbReference type="ARBA" id="ARBA00023163"/>
    </source>
</evidence>
<dbReference type="PANTHER" id="PTHR30579:SF7">
    <property type="entry name" value="HTH-TYPE TRANSCRIPTIONAL REGULATOR LRHA-RELATED"/>
    <property type="match status" value="1"/>
</dbReference>
<evidence type="ECO:0000256" key="1">
    <source>
        <dbReference type="ARBA" id="ARBA00023015"/>
    </source>
</evidence>
<dbReference type="AlphaFoldDB" id="A0AAN4UTG1"/>
<accession>A0AAN4UTG1</accession>
<reference evidence="5" key="2">
    <citation type="submission" date="2023-06" db="EMBL/GenBank/DDBJ databases">
        <authorList>
            <person name="Sun Q."/>
            <person name="Zhou Y."/>
        </authorList>
    </citation>
    <scope>NUCLEOTIDE SEQUENCE</scope>
    <source>
        <strain evidence="5">CGMCC 1.10859</strain>
    </source>
</reference>
<proteinExistence type="predicted"/>
<protein>
    <recommendedName>
        <fullName evidence="4">LysR substrate-binding domain-containing protein</fullName>
    </recommendedName>
</protein>
<feature type="domain" description="LysR substrate-binding" evidence="4">
    <location>
        <begin position="32"/>
        <end position="205"/>
    </location>
</feature>
<comment type="caution">
    <text evidence="5">The sequence shown here is derived from an EMBL/GenBank/DDBJ whole genome shotgun (WGS) entry which is preliminary data.</text>
</comment>
<evidence type="ECO:0000256" key="2">
    <source>
        <dbReference type="ARBA" id="ARBA00023125"/>
    </source>
</evidence>
<dbReference type="GO" id="GO:0003677">
    <property type="term" value="F:DNA binding"/>
    <property type="evidence" value="ECO:0007669"/>
    <property type="project" value="UniProtKB-KW"/>
</dbReference>
<dbReference type="SUPFAM" id="SSF53850">
    <property type="entry name" value="Periplasmic binding protein-like II"/>
    <property type="match status" value="1"/>
</dbReference>
<dbReference type="EMBL" id="BNAB01000014">
    <property type="protein sequence ID" value="GHE03948.1"/>
    <property type="molecule type" value="Genomic_DNA"/>
</dbReference>
<evidence type="ECO:0000313" key="6">
    <source>
        <dbReference type="Proteomes" id="UP000634647"/>
    </source>
</evidence>
<evidence type="ECO:0000313" key="5">
    <source>
        <dbReference type="EMBL" id="GHE03948.1"/>
    </source>
</evidence>
<dbReference type="GO" id="GO:0003700">
    <property type="term" value="F:DNA-binding transcription factor activity"/>
    <property type="evidence" value="ECO:0007669"/>
    <property type="project" value="TreeGrafter"/>
</dbReference>
<dbReference type="Gene3D" id="3.40.190.10">
    <property type="entry name" value="Periplasmic binding protein-like II"/>
    <property type="match status" value="2"/>
</dbReference>
<keyword evidence="2" id="KW-0238">DNA-binding</keyword>
<dbReference type="Proteomes" id="UP000634647">
    <property type="component" value="Unassembled WGS sequence"/>
</dbReference>